<feature type="compositionally biased region" description="Basic residues" evidence="1">
    <location>
        <begin position="8"/>
        <end position="20"/>
    </location>
</feature>
<dbReference type="OrthoDB" id="4746642at2759"/>
<comment type="caution">
    <text evidence="2">The sequence shown here is derived from an EMBL/GenBank/DDBJ whole genome shotgun (WGS) entry which is preliminary data.</text>
</comment>
<evidence type="ECO:0000313" key="3">
    <source>
        <dbReference type="Proteomes" id="UP000664132"/>
    </source>
</evidence>
<evidence type="ECO:0000256" key="1">
    <source>
        <dbReference type="SAM" id="MobiDB-lite"/>
    </source>
</evidence>
<organism evidence="2 3">
    <name type="scientific">Cadophora malorum</name>
    <dbReference type="NCBI Taxonomy" id="108018"/>
    <lineage>
        <taxon>Eukaryota</taxon>
        <taxon>Fungi</taxon>
        <taxon>Dikarya</taxon>
        <taxon>Ascomycota</taxon>
        <taxon>Pezizomycotina</taxon>
        <taxon>Leotiomycetes</taxon>
        <taxon>Helotiales</taxon>
        <taxon>Ploettnerulaceae</taxon>
        <taxon>Cadophora</taxon>
    </lineage>
</organism>
<proteinExistence type="predicted"/>
<feature type="compositionally biased region" description="Basic and acidic residues" evidence="1">
    <location>
        <begin position="35"/>
        <end position="63"/>
    </location>
</feature>
<evidence type="ECO:0000313" key="2">
    <source>
        <dbReference type="EMBL" id="KAG4417101.1"/>
    </source>
</evidence>
<feature type="compositionally biased region" description="Low complexity" evidence="1">
    <location>
        <begin position="88"/>
        <end position="100"/>
    </location>
</feature>
<reference evidence="2" key="1">
    <citation type="submission" date="2021-02" db="EMBL/GenBank/DDBJ databases">
        <title>Genome sequence Cadophora malorum strain M34.</title>
        <authorList>
            <person name="Stefanovic E."/>
            <person name="Vu D."/>
            <person name="Scully C."/>
            <person name="Dijksterhuis J."/>
            <person name="Roader J."/>
            <person name="Houbraken J."/>
        </authorList>
    </citation>
    <scope>NUCLEOTIDE SEQUENCE</scope>
    <source>
        <strain evidence="2">M34</strain>
    </source>
</reference>
<keyword evidence="3" id="KW-1185">Reference proteome</keyword>
<name>A0A8H7W487_9HELO</name>
<sequence length="190" mass="21323">MAPDPTKTPKKSRSGSKAAKKSVSIMGSLLSSAFQKDKSAPSKSSKRPEGKDPKERTKSESKIQRQVIHVMYRRKSSLKSEFFRDESQTPQPSSPSLPSQAPQPPMSKVIPQPHVRPPQGRQPTKPPPTKLQSVHVTEKDQKMASRQLKIEKLAAKELEEQEAWALEKLIESGRCPQNWGWEKAYCAGWI</sequence>
<accession>A0A8H7W487</accession>
<dbReference type="AlphaFoldDB" id="A0A8H7W487"/>
<gene>
    <name evidence="2" type="ORF">IFR04_009737</name>
</gene>
<protein>
    <submittedName>
        <fullName evidence="2">Uncharacterized protein</fullName>
    </submittedName>
</protein>
<feature type="region of interest" description="Disordered" evidence="1">
    <location>
        <begin position="1"/>
        <end position="142"/>
    </location>
</feature>
<dbReference type="Proteomes" id="UP000664132">
    <property type="component" value="Unassembled WGS sequence"/>
</dbReference>
<dbReference type="EMBL" id="JAFJYH010000164">
    <property type="protein sequence ID" value="KAG4417101.1"/>
    <property type="molecule type" value="Genomic_DNA"/>
</dbReference>